<gene>
    <name evidence="4" type="ORF">BZG01_00510</name>
</gene>
<organism evidence="4 5">
    <name type="scientific">Labilibaculum manganireducens</name>
    <dbReference type="NCBI Taxonomy" id="1940525"/>
    <lineage>
        <taxon>Bacteria</taxon>
        <taxon>Pseudomonadati</taxon>
        <taxon>Bacteroidota</taxon>
        <taxon>Bacteroidia</taxon>
        <taxon>Marinilabiliales</taxon>
        <taxon>Marinifilaceae</taxon>
        <taxon>Labilibaculum</taxon>
    </lineage>
</organism>
<feature type="chain" id="PRO_5014794480" description="Surface glycan-binding protein B xyloglucan binding domain-containing protein" evidence="1">
    <location>
        <begin position="21"/>
        <end position="394"/>
    </location>
</feature>
<accession>A0A2N3IGY5</accession>
<dbReference type="InterPro" id="IPR014756">
    <property type="entry name" value="Ig_E-set"/>
</dbReference>
<dbReference type="Proteomes" id="UP000233618">
    <property type="component" value="Unassembled WGS sequence"/>
</dbReference>
<dbReference type="EMBL" id="MVDE01000001">
    <property type="protein sequence ID" value="PKQ69600.1"/>
    <property type="molecule type" value="Genomic_DNA"/>
</dbReference>
<feature type="domain" description="IPT/TIG" evidence="2">
    <location>
        <begin position="51"/>
        <end position="119"/>
    </location>
</feature>
<protein>
    <recommendedName>
        <fullName evidence="6">Surface glycan-binding protein B xyloglucan binding domain-containing protein</fullName>
    </recommendedName>
</protein>
<evidence type="ECO:0000259" key="3">
    <source>
        <dbReference type="Pfam" id="PF18329"/>
    </source>
</evidence>
<feature type="domain" description="Surface glycan-binding protein B xyloglucan binding" evidence="3">
    <location>
        <begin position="205"/>
        <end position="390"/>
    </location>
</feature>
<dbReference type="PROSITE" id="PS51257">
    <property type="entry name" value="PROKAR_LIPOPROTEIN"/>
    <property type="match status" value="1"/>
</dbReference>
<dbReference type="RefSeq" id="WP_180327154.1">
    <property type="nucleotide sequence ID" value="NZ_CAXXEE010000003.1"/>
</dbReference>
<dbReference type="InterPro" id="IPR002909">
    <property type="entry name" value="IPT_dom"/>
</dbReference>
<dbReference type="GO" id="GO:0030247">
    <property type="term" value="F:polysaccharide binding"/>
    <property type="evidence" value="ECO:0007669"/>
    <property type="project" value="InterPro"/>
</dbReference>
<keyword evidence="1" id="KW-0732">Signal</keyword>
<dbReference type="AlphaFoldDB" id="A0A2N3IGY5"/>
<dbReference type="Gene3D" id="2.60.40.10">
    <property type="entry name" value="Immunoglobulins"/>
    <property type="match status" value="2"/>
</dbReference>
<dbReference type="CDD" id="cd00102">
    <property type="entry name" value="IPT"/>
    <property type="match status" value="1"/>
</dbReference>
<dbReference type="InterPro" id="IPR013783">
    <property type="entry name" value="Ig-like_fold"/>
</dbReference>
<dbReference type="SUPFAM" id="SSF81296">
    <property type="entry name" value="E set domains"/>
    <property type="match status" value="2"/>
</dbReference>
<evidence type="ECO:0000259" key="2">
    <source>
        <dbReference type="Pfam" id="PF01833"/>
    </source>
</evidence>
<evidence type="ECO:0000256" key="1">
    <source>
        <dbReference type="SAM" id="SignalP"/>
    </source>
</evidence>
<feature type="signal peptide" evidence="1">
    <location>
        <begin position="1"/>
        <end position="20"/>
    </location>
</feature>
<name>A0A2N3IGY5_9BACT</name>
<evidence type="ECO:0000313" key="5">
    <source>
        <dbReference type="Proteomes" id="UP000233618"/>
    </source>
</evidence>
<evidence type="ECO:0008006" key="6">
    <source>
        <dbReference type="Google" id="ProtNLM"/>
    </source>
</evidence>
<dbReference type="Pfam" id="PF01833">
    <property type="entry name" value="TIG"/>
    <property type="match status" value="1"/>
</dbReference>
<reference evidence="4 5" key="1">
    <citation type="journal article" date="2017" name="Front. Microbiol.">
        <title>Labilibaculum manganireducens gen. nov., sp. nov. and Labilibaculum filiforme sp. nov., Novel Bacteroidetes Isolated from Subsurface Sediments of the Baltic Sea.</title>
        <authorList>
            <person name="Vandieken V."/>
            <person name="Marshall I.P."/>
            <person name="Niemann H."/>
            <person name="Engelen B."/>
            <person name="Cypionka H."/>
        </authorList>
    </citation>
    <scope>NUCLEOTIDE SEQUENCE [LARGE SCALE GENOMIC DNA]</scope>
    <source>
        <strain evidence="4 5">59.10-2M</strain>
    </source>
</reference>
<comment type="caution">
    <text evidence="4">The sequence shown here is derived from an EMBL/GenBank/DDBJ whole genome shotgun (WGS) entry which is preliminary data.</text>
</comment>
<proteinExistence type="predicted"/>
<keyword evidence="5" id="KW-1185">Reference proteome</keyword>
<evidence type="ECO:0000313" key="4">
    <source>
        <dbReference type="EMBL" id="PKQ69600.1"/>
    </source>
</evidence>
<sequence length="394" mass="43461">MKNILKILSLLFVVILGVTACNDDDSDGGTPSIQYVRPTDAAASDSLLVSASMGQTIAIIGKDLQGVVSVYFNDQQAKLNPNFVTSHSIVVTVPGSIPDEVTNTITLNTSSGKSLVYNFTTKITPPKIKSVSCEWAKDAAEITIYGSYFFPTANGDIKVLFPGNLQAEVLEFTDEYITAVVPNGTMKGYITVTNDYGTERTSFVFRDDADIFIDGENPTAWNSWGLSDFASENGISGSYVNFEGTTGSWAWPANAIQLLYINPNAQPLVSEGDASDYVLKFECYCHEWHDTPMLIWFDNDGSHNVDGSNAQYHWKPYNNNGVSENYVTDDWITVVMPISDFIYSKDESEADRAITSLGELQNLNIMWFGAVNESTTEFGLKMWIDNVRLVNSKE</sequence>
<dbReference type="Pfam" id="PF18329">
    <property type="entry name" value="SGBP_B_XBD"/>
    <property type="match status" value="1"/>
</dbReference>
<dbReference type="InterPro" id="IPR040475">
    <property type="entry name" value="SGBP_B_XBD"/>
</dbReference>